<dbReference type="Proteomes" id="UP000886998">
    <property type="component" value="Unassembled WGS sequence"/>
</dbReference>
<dbReference type="OrthoDB" id="10486480at2759"/>
<organism evidence="2 3">
    <name type="scientific">Trichonephila inaurata madagascariensis</name>
    <dbReference type="NCBI Taxonomy" id="2747483"/>
    <lineage>
        <taxon>Eukaryota</taxon>
        <taxon>Metazoa</taxon>
        <taxon>Ecdysozoa</taxon>
        <taxon>Arthropoda</taxon>
        <taxon>Chelicerata</taxon>
        <taxon>Arachnida</taxon>
        <taxon>Araneae</taxon>
        <taxon>Araneomorphae</taxon>
        <taxon>Entelegynae</taxon>
        <taxon>Araneoidea</taxon>
        <taxon>Nephilidae</taxon>
        <taxon>Trichonephila</taxon>
        <taxon>Trichonephila inaurata</taxon>
    </lineage>
</organism>
<reference evidence="2" key="1">
    <citation type="submission" date="2020-08" db="EMBL/GenBank/DDBJ databases">
        <title>Multicomponent nature underlies the extraordinary mechanical properties of spider dragline silk.</title>
        <authorList>
            <person name="Kono N."/>
            <person name="Nakamura H."/>
            <person name="Mori M."/>
            <person name="Yoshida Y."/>
            <person name="Ohtoshi R."/>
            <person name="Malay A.D."/>
            <person name="Moran D.A.P."/>
            <person name="Tomita M."/>
            <person name="Numata K."/>
            <person name="Arakawa K."/>
        </authorList>
    </citation>
    <scope>NUCLEOTIDE SEQUENCE</scope>
</reference>
<evidence type="ECO:0000313" key="2">
    <source>
        <dbReference type="EMBL" id="GFY73679.1"/>
    </source>
</evidence>
<accession>A0A8X6YQ45</accession>
<evidence type="ECO:0000313" key="3">
    <source>
        <dbReference type="Proteomes" id="UP000886998"/>
    </source>
</evidence>
<comment type="caution">
    <text evidence="2">The sequence shown here is derived from an EMBL/GenBank/DDBJ whole genome shotgun (WGS) entry which is preliminary data.</text>
</comment>
<gene>
    <name evidence="2" type="ORF">TNIN_360651</name>
</gene>
<name>A0A8X6YQ45_9ARAC</name>
<keyword evidence="3" id="KW-1185">Reference proteome</keyword>
<feature type="region of interest" description="Disordered" evidence="1">
    <location>
        <begin position="18"/>
        <end position="49"/>
    </location>
</feature>
<dbReference type="AlphaFoldDB" id="A0A8X6YQ45"/>
<protein>
    <submittedName>
        <fullName evidence="2">Uncharacterized protein</fullName>
    </submittedName>
</protein>
<sequence length="128" mass="13182">MPGQWAAAGNGQSEANNGQSYYYSANYGNGKGTGNDPSATNNGGGTYGNEHNYVGNFNYGGGEAPYYLVGTYLCGSDGKGTNDESGSGYGNSLREGSYYGQGPVGKGHYVVSKTDPTVSGGTWNGSRR</sequence>
<proteinExistence type="predicted"/>
<feature type="region of interest" description="Disordered" evidence="1">
    <location>
        <begin position="109"/>
        <end position="128"/>
    </location>
</feature>
<feature type="compositionally biased region" description="Polar residues" evidence="1">
    <location>
        <begin position="18"/>
        <end position="27"/>
    </location>
</feature>
<evidence type="ECO:0000256" key="1">
    <source>
        <dbReference type="SAM" id="MobiDB-lite"/>
    </source>
</evidence>
<feature type="compositionally biased region" description="Polar residues" evidence="1">
    <location>
        <begin position="114"/>
        <end position="128"/>
    </location>
</feature>
<dbReference type="EMBL" id="BMAV01020276">
    <property type="protein sequence ID" value="GFY73679.1"/>
    <property type="molecule type" value="Genomic_DNA"/>
</dbReference>